<feature type="region of interest" description="Disordered" evidence="4">
    <location>
        <begin position="127"/>
        <end position="157"/>
    </location>
</feature>
<gene>
    <name evidence="5" type="ORF">J5N97_023309</name>
</gene>
<keyword evidence="1" id="KW-0507">mRNA processing</keyword>
<organism evidence="5 6">
    <name type="scientific">Dioscorea zingiberensis</name>
    <dbReference type="NCBI Taxonomy" id="325984"/>
    <lineage>
        <taxon>Eukaryota</taxon>
        <taxon>Viridiplantae</taxon>
        <taxon>Streptophyta</taxon>
        <taxon>Embryophyta</taxon>
        <taxon>Tracheophyta</taxon>
        <taxon>Spermatophyta</taxon>
        <taxon>Magnoliopsida</taxon>
        <taxon>Liliopsida</taxon>
        <taxon>Dioscoreales</taxon>
        <taxon>Dioscoreaceae</taxon>
        <taxon>Dioscorea</taxon>
    </lineage>
</organism>
<dbReference type="Gene3D" id="3.30.70.330">
    <property type="match status" value="1"/>
</dbReference>
<dbReference type="GO" id="GO:0003723">
    <property type="term" value="F:RNA binding"/>
    <property type="evidence" value="ECO:0007669"/>
    <property type="project" value="UniProtKB-KW"/>
</dbReference>
<protein>
    <recommendedName>
        <fullName evidence="7">RRM domain-containing protein</fullName>
    </recommendedName>
</protein>
<dbReference type="InterPro" id="IPR035979">
    <property type="entry name" value="RBD_domain_sf"/>
</dbReference>
<feature type="compositionally biased region" description="Basic and acidic residues" evidence="4">
    <location>
        <begin position="132"/>
        <end position="144"/>
    </location>
</feature>
<reference evidence="5" key="2">
    <citation type="journal article" date="2022" name="Hortic Res">
        <title>The genome of Dioscorea zingiberensis sheds light on the biosynthesis, origin and evolution of the medicinally important diosgenin saponins.</title>
        <authorList>
            <person name="Li Y."/>
            <person name="Tan C."/>
            <person name="Li Z."/>
            <person name="Guo J."/>
            <person name="Li S."/>
            <person name="Chen X."/>
            <person name="Wang C."/>
            <person name="Dai X."/>
            <person name="Yang H."/>
            <person name="Song W."/>
            <person name="Hou L."/>
            <person name="Xu J."/>
            <person name="Tong Z."/>
            <person name="Xu A."/>
            <person name="Yuan X."/>
            <person name="Wang W."/>
            <person name="Yang Q."/>
            <person name="Chen L."/>
            <person name="Sun Z."/>
            <person name="Wang K."/>
            <person name="Pan B."/>
            <person name="Chen J."/>
            <person name="Bao Y."/>
            <person name="Liu F."/>
            <person name="Qi X."/>
            <person name="Gang D.R."/>
            <person name="Wen J."/>
            <person name="Li J."/>
        </authorList>
    </citation>
    <scope>NUCLEOTIDE SEQUENCE</scope>
    <source>
        <strain evidence="5">Dzin_1.0</strain>
    </source>
</reference>
<evidence type="ECO:0000313" key="5">
    <source>
        <dbReference type="EMBL" id="KAJ0970432.1"/>
    </source>
</evidence>
<evidence type="ECO:0000256" key="2">
    <source>
        <dbReference type="ARBA" id="ARBA00022884"/>
    </source>
</evidence>
<dbReference type="EMBL" id="JAGGNH010000006">
    <property type="protein sequence ID" value="KAJ0970432.1"/>
    <property type="molecule type" value="Genomic_DNA"/>
</dbReference>
<name>A0A9D5CC12_9LILI</name>
<feature type="compositionally biased region" description="Polar residues" evidence="4">
    <location>
        <begin position="145"/>
        <end position="157"/>
    </location>
</feature>
<keyword evidence="2" id="KW-0694">RNA-binding</keyword>
<comment type="caution">
    <text evidence="5">The sequence shown here is derived from an EMBL/GenBank/DDBJ whole genome shotgun (WGS) entry which is preliminary data.</text>
</comment>
<accession>A0A9D5CC12</accession>
<sequence>MLMEIVSAFGSLKAYHFEFKEELNGACAFLEYVEPCTTLKACAGLNGMKLGTNILTAVQATPMPIGRTSQKNVLTQEEFSLLSEPEVEETLEDIRLECARIGTVKSVNVVRNESSSTVIPRVAVQETNGESTRVESTKESHHSYTEQNDLIPASNTEECNDGREVEEDTNINDAKLIKDLEAKDNADDSTVQRELMEVASPQNAPDDNASDKVEELSTERSVSEMSKSEVNAEPLDYIEDANTKSIINKTEVGDYQTQALKLFEAGCVLVEYVREEVACKAAHCLHGRSYGERVVVTGYVPHDLYLSQFPR</sequence>
<evidence type="ECO:0000313" key="6">
    <source>
        <dbReference type="Proteomes" id="UP001085076"/>
    </source>
</evidence>
<dbReference type="AlphaFoldDB" id="A0A9D5CC12"/>
<dbReference type="InterPro" id="IPR012677">
    <property type="entry name" value="Nucleotide-bd_a/b_plait_sf"/>
</dbReference>
<keyword evidence="6" id="KW-1185">Reference proteome</keyword>
<dbReference type="SUPFAM" id="SSF54928">
    <property type="entry name" value="RNA-binding domain, RBD"/>
    <property type="match status" value="2"/>
</dbReference>
<dbReference type="GO" id="GO:0006397">
    <property type="term" value="P:mRNA processing"/>
    <property type="evidence" value="ECO:0007669"/>
    <property type="project" value="UniProtKB-KW"/>
</dbReference>
<proteinExistence type="predicted"/>
<reference evidence="5" key="1">
    <citation type="submission" date="2021-03" db="EMBL/GenBank/DDBJ databases">
        <authorList>
            <person name="Li Z."/>
            <person name="Yang C."/>
        </authorList>
    </citation>
    <scope>NUCLEOTIDE SEQUENCE</scope>
    <source>
        <strain evidence="5">Dzin_1.0</strain>
        <tissue evidence="5">Leaf</tissue>
    </source>
</reference>
<keyword evidence="3" id="KW-0508">mRNA splicing</keyword>
<feature type="region of interest" description="Disordered" evidence="4">
    <location>
        <begin position="197"/>
        <end position="230"/>
    </location>
</feature>
<dbReference type="Proteomes" id="UP001085076">
    <property type="component" value="Miscellaneous, Linkage group lg06"/>
</dbReference>
<dbReference type="OrthoDB" id="10266058at2759"/>
<dbReference type="PANTHER" id="PTHR23139">
    <property type="entry name" value="RNA-BINDING PROTEIN"/>
    <property type="match status" value="1"/>
</dbReference>
<evidence type="ECO:0000256" key="1">
    <source>
        <dbReference type="ARBA" id="ARBA00022664"/>
    </source>
</evidence>
<dbReference type="GO" id="GO:0008380">
    <property type="term" value="P:RNA splicing"/>
    <property type="evidence" value="ECO:0007669"/>
    <property type="project" value="UniProtKB-KW"/>
</dbReference>
<feature type="compositionally biased region" description="Basic and acidic residues" evidence="4">
    <location>
        <begin position="209"/>
        <end position="222"/>
    </location>
</feature>
<evidence type="ECO:0000256" key="3">
    <source>
        <dbReference type="ARBA" id="ARBA00023187"/>
    </source>
</evidence>
<evidence type="ECO:0008006" key="7">
    <source>
        <dbReference type="Google" id="ProtNLM"/>
    </source>
</evidence>
<evidence type="ECO:0000256" key="4">
    <source>
        <dbReference type="SAM" id="MobiDB-lite"/>
    </source>
</evidence>